<dbReference type="GO" id="GO:0008270">
    <property type="term" value="F:zinc ion binding"/>
    <property type="evidence" value="ECO:0007669"/>
    <property type="project" value="UniProtKB-KW"/>
</dbReference>
<keyword evidence="5" id="KW-1185">Reference proteome</keyword>
<name>A0A9P6ESE4_9FUNG</name>
<dbReference type="InterPro" id="IPR001878">
    <property type="entry name" value="Znf_CCHC"/>
</dbReference>
<proteinExistence type="predicted"/>
<evidence type="ECO:0000313" key="5">
    <source>
        <dbReference type="Proteomes" id="UP000723463"/>
    </source>
</evidence>
<keyword evidence="1" id="KW-0479">Metal-binding</keyword>
<feature type="compositionally biased region" description="Low complexity" evidence="2">
    <location>
        <begin position="165"/>
        <end position="177"/>
    </location>
</feature>
<protein>
    <recommendedName>
        <fullName evidence="3">CCHC-type domain-containing protein</fullName>
    </recommendedName>
</protein>
<accession>A0A9P6ESE4</accession>
<feature type="non-terminal residue" evidence="4">
    <location>
        <position position="197"/>
    </location>
</feature>
<dbReference type="PROSITE" id="PS50158">
    <property type="entry name" value="ZF_CCHC"/>
    <property type="match status" value="1"/>
</dbReference>
<dbReference type="EMBL" id="JAAAXW010001382">
    <property type="protein sequence ID" value="KAF9534555.1"/>
    <property type="molecule type" value="Genomic_DNA"/>
</dbReference>
<dbReference type="Proteomes" id="UP000723463">
    <property type="component" value="Unassembled WGS sequence"/>
</dbReference>
<evidence type="ECO:0000259" key="3">
    <source>
        <dbReference type="PROSITE" id="PS50158"/>
    </source>
</evidence>
<reference evidence="4" key="1">
    <citation type="journal article" date="2020" name="Fungal Divers.">
        <title>Resolving the Mortierellaceae phylogeny through synthesis of multi-gene phylogenetics and phylogenomics.</title>
        <authorList>
            <person name="Vandepol N."/>
            <person name="Liber J."/>
            <person name="Desiro A."/>
            <person name="Na H."/>
            <person name="Kennedy M."/>
            <person name="Barry K."/>
            <person name="Grigoriev I.V."/>
            <person name="Miller A.N."/>
            <person name="O'Donnell K."/>
            <person name="Stajich J.E."/>
            <person name="Bonito G."/>
        </authorList>
    </citation>
    <scope>NUCLEOTIDE SEQUENCE</scope>
    <source>
        <strain evidence="4">NRRL 2591</strain>
    </source>
</reference>
<dbReference type="AlphaFoldDB" id="A0A9P6ESE4"/>
<evidence type="ECO:0000256" key="2">
    <source>
        <dbReference type="SAM" id="MobiDB-lite"/>
    </source>
</evidence>
<organism evidence="4 5">
    <name type="scientific">Mortierella hygrophila</name>
    <dbReference type="NCBI Taxonomy" id="979708"/>
    <lineage>
        <taxon>Eukaryota</taxon>
        <taxon>Fungi</taxon>
        <taxon>Fungi incertae sedis</taxon>
        <taxon>Mucoromycota</taxon>
        <taxon>Mortierellomycotina</taxon>
        <taxon>Mortierellomycetes</taxon>
        <taxon>Mortierellales</taxon>
        <taxon>Mortierellaceae</taxon>
        <taxon>Mortierella</taxon>
    </lineage>
</organism>
<evidence type="ECO:0000313" key="4">
    <source>
        <dbReference type="EMBL" id="KAF9534555.1"/>
    </source>
</evidence>
<keyword evidence="1" id="KW-0863">Zinc-finger</keyword>
<comment type="caution">
    <text evidence="4">The sequence shown here is derived from an EMBL/GenBank/DDBJ whole genome shotgun (WGS) entry which is preliminary data.</text>
</comment>
<feature type="region of interest" description="Disordered" evidence="2">
    <location>
        <begin position="130"/>
        <end position="197"/>
    </location>
</feature>
<evidence type="ECO:0000256" key="1">
    <source>
        <dbReference type="PROSITE-ProRule" id="PRU00047"/>
    </source>
</evidence>
<sequence>MGHDTVEERQTALKELFKDKGNIVHFQFMYFANTDGLMGCMEFILDIPLSSPRDLMLPRVKYLDTECGYNVMFSWAGNPFCFRCGHSDHIKMECPLPHSYSVANDSAFHEPIMGRAFPDLKATPRQVMTRAVAKPAPASSTPVNMTKDEWNVVGSKRNRSTRNMSNGSGSENESSGSPQNHIPKKSKPMTKTAQPAA</sequence>
<keyword evidence="1" id="KW-0862">Zinc</keyword>
<dbReference type="GO" id="GO:0003676">
    <property type="term" value="F:nucleic acid binding"/>
    <property type="evidence" value="ECO:0007669"/>
    <property type="project" value="InterPro"/>
</dbReference>
<gene>
    <name evidence="4" type="ORF">EC957_001964</name>
</gene>
<feature type="domain" description="CCHC-type" evidence="3">
    <location>
        <begin position="81"/>
        <end position="95"/>
    </location>
</feature>